<feature type="coiled-coil region" evidence="1">
    <location>
        <begin position="16"/>
        <end position="43"/>
    </location>
</feature>
<proteinExistence type="predicted"/>
<dbReference type="NCBIfam" id="NF010247">
    <property type="entry name" value="PRK13694.1"/>
    <property type="match status" value="1"/>
</dbReference>
<dbReference type="EMBL" id="QBKN01000028">
    <property type="protein sequence ID" value="PTX41534.1"/>
    <property type="molecule type" value="Genomic_DNA"/>
</dbReference>
<evidence type="ECO:0000259" key="2">
    <source>
        <dbReference type="Pfam" id="PF10073"/>
    </source>
</evidence>
<accession>A0A2T6ACI7</accession>
<dbReference type="GO" id="GO:0003677">
    <property type="term" value="F:DNA binding"/>
    <property type="evidence" value="ECO:0007669"/>
    <property type="project" value="InterPro"/>
</dbReference>
<keyword evidence="1" id="KW-0175">Coiled coil</keyword>
<name>A0A2T6ACI7_9RHOB</name>
<evidence type="ECO:0000256" key="1">
    <source>
        <dbReference type="SAM" id="Coils"/>
    </source>
</evidence>
<dbReference type="InterPro" id="IPR046367">
    <property type="entry name" value="GapR-like_DNA-bd"/>
</dbReference>
<dbReference type="AlphaFoldDB" id="A0A2T6ACI7"/>
<dbReference type="RefSeq" id="WP_107978240.1">
    <property type="nucleotide sequence ID" value="NZ_BMEZ01000026.1"/>
</dbReference>
<protein>
    <submittedName>
        <fullName evidence="3">Uncharacterized protein (UPF0335 family)</fullName>
    </submittedName>
</protein>
<organism evidence="3 4">
    <name type="scientific">Allosediminivita pacifica</name>
    <dbReference type="NCBI Taxonomy" id="1267769"/>
    <lineage>
        <taxon>Bacteria</taxon>
        <taxon>Pseudomonadati</taxon>
        <taxon>Pseudomonadota</taxon>
        <taxon>Alphaproteobacteria</taxon>
        <taxon>Rhodobacterales</taxon>
        <taxon>Paracoccaceae</taxon>
        <taxon>Allosediminivita</taxon>
    </lineage>
</organism>
<comment type="caution">
    <text evidence="3">The sequence shown here is derived from an EMBL/GenBank/DDBJ whole genome shotgun (WGS) entry which is preliminary data.</text>
</comment>
<evidence type="ECO:0000313" key="3">
    <source>
        <dbReference type="EMBL" id="PTX41534.1"/>
    </source>
</evidence>
<dbReference type="OrthoDB" id="9813793at2"/>
<gene>
    <name evidence="3" type="ORF">C8N44_12818</name>
</gene>
<dbReference type="Proteomes" id="UP000244069">
    <property type="component" value="Unassembled WGS sequence"/>
</dbReference>
<dbReference type="Pfam" id="PF10073">
    <property type="entry name" value="GapR_DNA-bd"/>
    <property type="match status" value="1"/>
</dbReference>
<keyword evidence="4" id="KW-1185">Reference proteome</keyword>
<reference evidence="3 4" key="1">
    <citation type="submission" date="2018-04" db="EMBL/GenBank/DDBJ databases">
        <title>Genomic Encyclopedia of Archaeal and Bacterial Type Strains, Phase II (KMG-II): from individual species to whole genera.</title>
        <authorList>
            <person name="Goeker M."/>
        </authorList>
    </citation>
    <scope>NUCLEOTIDE SEQUENCE [LARGE SCALE GENOMIC DNA]</scope>
    <source>
        <strain evidence="3 4">DSM 29329</strain>
    </source>
</reference>
<evidence type="ECO:0000313" key="4">
    <source>
        <dbReference type="Proteomes" id="UP000244069"/>
    </source>
</evidence>
<sequence length="85" mass="9673">MDPQETSNDAVGAERLRSFVERVERLEEEKQEVADQIKEVFAEIKGEGYDTAAIRSILKRRKQDPDKLAEQEAVLDLYMSALGMS</sequence>
<feature type="domain" description="GapR-like DNA-binding" evidence="2">
    <location>
        <begin position="13"/>
        <end position="83"/>
    </location>
</feature>